<proteinExistence type="inferred from homology"/>
<evidence type="ECO:0000313" key="17">
    <source>
        <dbReference type="Proteomes" id="UP001283361"/>
    </source>
</evidence>
<dbReference type="FunFam" id="1.50.10.20:FF:000007">
    <property type="entry name" value="Protein farnesyltransferase subunit beta"/>
    <property type="match status" value="1"/>
</dbReference>
<evidence type="ECO:0000256" key="14">
    <source>
        <dbReference type="RuleBase" id="RU365056"/>
    </source>
</evidence>
<evidence type="ECO:0000256" key="13">
    <source>
        <dbReference type="ARBA" id="ARBA00064192"/>
    </source>
</evidence>
<evidence type="ECO:0000313" key="16">
    <source>
        <dbReference type="EMBL" id="KAK3779029.1"/>
    </source>
</evidence>
<keyword evidence="17" id="KW-1185">Reference proteome</keyword>
<comment type="similarity">
    <text evidence="1 14">Belongs to the protein prenyltransferase subunit beta family.</text>
</comment>
<evidence type="ECO:0000256" key="6">
    <source>
        <dbReference type="ARBA" id="ARBA00022679"/>
    </source>
</evidence>
<comment type="function">
    <text evidence="14">Catalyzes the transfer of a farnesyl moiety from farnesyl diphosphate to a cysteine at the fourth position from the C-terminus of several proteins. The beta subunit is responsible for peptide-binding.</text>
</comment>
<dbReference type="Pfam" id="PF00432">
    <property type="entry name" value="Prenyltrans"/>
    <property type="match status" value="1"/>
</dbReference>
<dbReference type="GO" id="GO:0008270">
    <property type="term" value="F:zinc ion binding"/>
    <property type="evidence" value="ECO:0007669"/>
    <property type="project" value="UniProtKB-UniRule"/>
</dbReference>
<evidence type="ECO:0000259" key="15">
    <source>
        <dbReference type="Pfam" id="PF00432"/>
    </source>
</evidence>
<evidence type="ECO:0000256" key="4">
    <source>
        <dbReference type="ARBA" id="ARBA00022553"/>
    </source>
</evidence>
<comment type="caution">
    <text evidence="16">The sequence shown here is derived from an EMBL/GenBank/DDBJ whole genome shotgun (WGS) entry which is preliminary data.</text>
</comment>
<dbReference type="GO" id="GO:0097354">
    <property type="term" value="P:prenylation"/>
    <property type="evidence" value="ECO:0007669"/>
    <property type="project" value="UniProtKB-UniRule"/>
</dbReference>
<feature type="domain" description="Prenyltransferase alpha-alpha toroid" evidence="15">
    <location>
        <begin position="59"/>
        <end position="392"/>
    </location>
</feature>
<comment type="subunit">
    <text evidence="14">Heterodimer of an alpha and a beta subunit.</text>
</comment>
<evidence type="ECO:0000256" key="10">
    <source>
        <dbReference type="ARBA" id="ARBA00023098"/>
    </source>
</evidence>
<evidence type="ECO:0000256" key="2">
    <source>
        <dbReference type="ARBA" id="ARBA00012702"/>
    </source>
</evidence>
<dbReference type="InterPro" id="IPR045089">
    <property type="entry name" value="PGGT1B-like"/>
</dbReference>
<comment type="subunit">
    <text evidence="13">Heterodimer of FNTA and FNTB.</text>
</comment>
<dbReference type="PANTHER" id="PTHR11774">
    <property type="entry name" value="GERANYLGERANYL TRANSFERASE TYPE BETA SUBUNIT"/>
    <property type="match status" value="1"/>
</dbReference>
<dbReference type="InterPro" id="IPR008930">
    <property type="entry name" value="Terpenoid_cyclase/PrenylTrfase"/>
</dbReference>
<dbReference type="GO" id="GO:0006629">
    <property type="term" value="P:lipid metabolic process"/>
    <property type="evidence" value="ECO:0007669"/>
    <property type="project" value="UniProtKB-KW"/>
</dbReference>
<protein>
    <recommendedName>
        <fullName evidence="3 14">Protein farnesyltransferase subunit beta</fullName>
        <shortName evidence="14">FTase-beta</shortName>
        <ecNumber evidence="2 14">2.5.1.58</ecNumber>
    </recommendedName>
</protein>
<dbReference type="Proteomes" id="UP001283361">
    <property type="component" value="Unassembled WGS sequence"/>
</dbReference>
<keyword evidence="10" id="KW-0443">Lipid metabolism</keyword>
<evidence type="ECO:0000256" key="1">
    <source>
        <dbReference type="ARBA" id="ARBA00010497"/>
    </source>
</evidence>
<dbReference type="SUPFAM" id="SSF48239">
    <property type="entry name" value="Terpenoid cyclases/Protein prenyltransferases"/>
    <property type="match status" value="1"/>
</dbReference>
<dbReference type="EC" id="2.5.1.58" evidence="2 14"/>
<organism evidence="16 17">
    <name type="scientific">Elysia crispata</name>
    <name type="common">lettuce slug</name>
    <dbReference type="NCBI Taxonomy" id="231223"/>
    <lineage>
        <taxon>Eukaryota</taxon>
        <taxon>Metazoa</taxon>
        <taxon>Spiralia</taxon>
        <taxon>Lophotrochozoa</taxon>
        <taxon>Mollusca</taxon>
        <taxon>Gastropoda</taxon>
        <taxon>Heterobranchia</taxon>
        <taxon>Euthyneura</taxon>
        <taxon>Panpulmonata</taxon>
        <taxon>Sacoglossa</taxon>
        <taxon>Placobranchoidea</taxon>
        <taxon>Plakobranchidae</taxon>
        <taxon>Elysia</taxon>
    </lineage>
</organism>
<gene>
    <name evidence="16" type="ORF">RRG08_034287</name>
</gene>
<dbReference type="EMBL" id="JAWDGP010002890">
    <property type="protein sequence ID" value="KAK3779029.1"/>
    <property type="molecule type" value="Genomic_DNA"/>
</dbReference>
<dbReference type="CDD" id="cd02893">
    <property type="entry name" value="FTase"/>
    <property type="match status" value="1"/>
</dbReference>
<evidence type="ECO:0000256" key="12">
    <source>
        <dbReference type="ARBA" id="ARBA00055850"/>
    </source>
</evidence>
<keyword evidence="4" id="KW-0597">Phosphoprotein</keyword>
<name>A0AAE1A0J3_9GAST</name>
<keyword evidence="8" id="KW-0677">Repeat</keyword>
<keyword evidence="7 14" id="KW-0479">Metal-binding</keyword>
<dbReference type="AlphaFoldDB" id="A0AAE1A0J3"/>
<keyword evidence="6 14" id="KW-0808">Transferase</keyword>
<dbReference type="InterPro" id="IPR026872">
    <property type="entry name" value="FTB"/>
</dbReference>
<evidence type="ECO:0000256" key="5">
    <source>
        <dbReference type="ARBA" id="ARBA00022602"/>
    </source>
</evidence>
<dbReference type="InterPro" id="IPR001330">
    <property type="entry name" value="Prenyltrans"/>
</dbReference>
<comment type="catalytic activity">
    <reaction evidence="11">
        <text>L-cysteinyl-[protein] + (2E,6E)-farnesyl diphosphate = S-(2E,6E)-farnesyl-L-cysteinyl-[protein] + diphosphate</text>
        <dbReference type="Rhea" id="RHEA:13345"/>
        <dbReference type="Rhea" id="RHEA-COMP:10131"/>
        <dbReference type="Rhea" id="RHEA-COMP:11535"/>
        <dbReference type="ChEBI" id="CHEBI:29950"/>
        <dbReference type="ChEBI" id="CHEBI:33019"/>
        <dbReference type="ChEBI" id="CHEBI:86019"/>
        <dbReference type="ChEBI" id="CHEBI:175763"/>
        <dbReference type="EC" id="2.5.1.58"/>
    </reaction>
</comment>
<evidence type="ECO:0000256" key="9">
    <source>
        <dbReference type="ARBA" id="ARBA00022833"/>
    </source>
</evidence>
<keyword evidence="5 14" id="KW-0637">Prenyltransferase</keyword>
<comment type="function">
    <text evidence="12">Essential subunit of the farnesyltransferase complex. Catalyzes the transfer of a farnesyl moiety from farnesyl diphosphate to a cysteine at the fourth position from the C-terminus of several proteins having the C-terminal sequence Cys-aliphatic-aliphatic-X.</text>
</comment>
<dbReference type="Gene3D" id="1.50.10.20">
    <property type="match status" value="1"/>
</dbReference>
<keyword evidence="9 14" id="KW-0862">Zinc</keyword>
<evidence type="ECO:0000256" key="3">
    <source>
        <dbReference type="ARBA" id="ARBA00015798"/>
    </source>
</evidence>
<accession>A0AAE1A0J3</accession>
<evidence type="ECO:0000256" key="7">
    <source>
        <dbReference type="ARBA" id="ARBA00022723"/>
    </source>
</evidence>
<dbReference type="GO" id="GO:0005965">
    <property type="term" value="C:protein farnesyltransferase complex"/>
    <property type="evidence" value="ECO:0007669"/>
    <property type="project" value="UniProtKB-UniRule"/>
</dbReference>
<comment type="cofactor">
    <cofactor evidence="14">
        <name>Zn(2+)</name>
        <dbReference type="ChEBI" id="CHEBI:29105"/>
    </cofactor>
    <text evidence="14">Binds 1 zinc ion per subunit.</text>
</comment>
<dbReference type="GO" id="GO:0004660">
    <property type="term" value="F:protein farnesyltransferase activity"/>
    <property type="evidence" value="ECO:0007669"/>
    <property type="project" value="UniProtKB-UniRule"/>
</dbReference>
<reference evidence="16" key="1">
    <citation type="journal article" date="2023" name="G3 (Bethesda)">
        <title>A reference genome for the long-term kleptoplast-retaining sea slug Elysia crispata morphotype clarki.</title>
        <authorList>
            <person name="Eastman K.E."/>
            <person name="Pendleton A.L."/>
            <person name="Shaikh M.A."/>
            <person name="Suttiyut T."/>
            <person name="Ogas R."/>
            <person name="Tomko P."/>
            <person name="Gavelis G."/>
            <person name="Widhalm J.R."/>
            <person name="Wisecaver J.H."/>
        </authorList>
    </citation>
    <scope>NUCLEOTIDE SEQUENCE</scope>
    <source>
        <strain evidence="16">ECLA1</strain>
    </source>
</reference>
<evidence type="ECO:0000256" key="8">
    <source>
        <dbReference type="ARBA" id="ARBA00022737"/>
    </source>
</evidence>
<evidence type="ECO:0000256" key="11">
    <source>
        <dbReference type="ARBA" id="ARBA00050225"/>
    </source>
</evidence>
<sequence>MTEASPFRCLSSTFSTFRFNDEGNATISSKEQKQVEETVSRCYRVFTSSLNVYPDVPLLDRELHTEFLLKGLKHLSGSYQCLDSSRPWLCYWILHSLELLEVPISEDHALNIAHFLGKCQDPEGGFGGGPMQFPHLAPTYAAVNALCILANITDKVFDVLNREKLYSFLMRVRTPDGAFKMHEGGEVDIRGVYCALSVARLTNIMTKELVNGTVDFAVRCQTYEGGFAGYPGLEAHGGYTFCGVASLVLLGHTERCNLRSLLRWAANRQTQFEGGFQGRTNKLVDGCYSFWQGATFPIIHMIMCTDDDDQNLSASRWMFNQEALQEYILICCQHDYGGLLDKPGKSRDHYHTCYCLSGLSVAQHFIGGSLQNDIVIGSTTNKLRPLQPVYNLSLDSVMMAQKYFGSMKLPGKDPTSAQLHT</sequence>
<dbReference type="PANTHER" id="PTHR11774:SF6">
    <property type="entry name" value="PROTEIN FARNESYLTRANSFERASE SUBUNIT BETA"/>
    <property type="match status" value="1"/>
</dbReference>